<name>A0A1G4KK03_9SACH</name>
<dbReference type="AlphaFoldDB" id="A0A1G4KK03"/>
<dbReference type="OrthoDB" id="20018at2759"/>
<evidence type="ECO:0000313" key="2">
    <source>
        <dbReference type="Proteomes" id="UP000189911"/>
    </source>
</evidence>
<reference evidence="2" key="1">
    <citation type="submission" date="2016-03" db="EMBL/GenBank/DDBJ databases">
        <authorList>
            <person name="Devillers Hugo."/>
        </authorList>
    </citation>
    <scope>NUCLEOTIDE SEQUENCE [LARGE SCALE GENOMIC DNA]</scope>
</reference>
<accession>A0A1G4KK03</accession>
<evidence type="ECO:0000313" key="1">
    <source>
        <dbReference type="EMBL" id="SCV04697.1"/>
    </source>
</evidence>
<dbReference type="EMBL" id="LT598453">
    <property type="protein sequence ID" value="SCV04697.1"/>
    <property type="molecule type" value="Genomic_DNA"/>
</dbReference>
<proteinExistence type="predicted"/>
<protein>
    <submittedName>
        <fullName evidence="1">LANO_0G11804g1_1</fullName>
    </submittedName>
</protein>
<keyword evidence="2" id="KW-1185">Reference proteome</keyword>
<sequence length="109" mass="12860">MSKTTREVQLEKDLNKIVKAHTDTVVAEAQREIEASHAYINEKQLKKLIELHDNILQEKCSVPMQKLYHKYSQNSLQEGDLQNWAELVDRDVRILEATMKRVRDNQRDE</sequence>
<dbReference type="Proteomes" id="UP000189911">
    <property type="component" value="Chromosome G"/>
</dbReference>
<organism evidence="1 2">
    <name type="scientific">Lachancea nothofagi CBS 11611</name>
    <dbReference type="NCBI Taxonomy" id="1266666"/>
    <lineage>
        <taxon>Eukaryota</taxon>
        <taxon>Fungi</taxon>
        <taxon>Dikarya</taxon>
        <taxon>Ascomycota</taxon>
        <taxon>Saccharomycotina</taxon>
        <taxon>Saccharomycetes</taxon>
        <taxon>Saccharomycetales</taxon>
        <taxon>Saccharomycetaceae</taxon>
        <taxon>Lachancea</taxon>
    </lineage>
</organism>
<gene>
    <name evidence="1" type="ORF">LANO_0G11804G</name>
</gene>